<dbReference type="InterPro" id="IPR018466">
    <property type="entry name" value="Kre9/Knh1-like_N"/>
</dbReference>
<keyword evidence="6" id="KW-1185">Reference proteome</keyword>
<gene>
    <name evidence="5" type="ORF">EW146_g2457</name>
</gene>
<dbReference type="Pfam" id="PF10342">
    <property type="entry name" value="Kre9_KNH"/>
    <property type="match status" value="1"/>
</dbReference>
<feature type="region of interest" description="Disordered" evidence="2">
    <location>
        <begin position="122"/>
        <end position="169"/>
    </location>
</feature>
<protein>
    <recommendedName>
        <fullName evidence="4">Yeast cell wall synthesis Kre9/Knh1-like N-terminal domain-containing protein</fullName>
    </recommendedName>
</protein>
<name>A0A4V3XFR8_9AGAM</name>
<evidence type="ECO:0000259" key="4">
    <source>
        <dbReference type="Pfam" id="PF10342"/>
    </source>
</evidence>
<feature type="compositionally biased region" description="Pro residues" evidence="2">
    <location>
        <begin position="122"/>
        <end position="154"/>
    </location>
</feature>
<feature type="signal peptide" evidence="3">
    <location>
        <begin position="1"/>
        <end position="16"/>
    </location>
</feature>
<evidence type="ECO:0000256" key="3">
    <source>
        <dbReference type="SAM" id="SignalP"/>
    </source>
</evidence>
<dbReference type="OrthoDB" id="5316007at2759"/>
<dbReference type="Proteomes" id="UP000310158">
    <property type="component" value="Unassembled WGS sequence"/>
</dbReference>
<feature type="chain" id="PRO_5020678245" description="Yeast cell wall synthesis Kre9/Knh1-like N-terminal domain-containing protein" evidence="3">
    <location>
        <begin position="17"/>
        <end position="169"/>
    </location>
</feature>
<dbReference type="AlphaFoldDB" id="A0A4V3XFR8"/>
<reference evidence="5 6" key="1">
    <citation type="submission" date="2019-02" db="EMBL/GenBank/DDBJ databases">
        <title>Genome sequencing of the rare red list fungi Bondarzewia mesenterica.</title>
        <authorList>
            <person name="Buettner E."/>
            <person name="Kellner H."/>
        </authorList>
    </citation>
    <scope>NUCLEOTIDE SEQUENCE [LARGE SCALE GENOMIC DNA]</scope>
    <source>
        <strain evidence="5 6">DSM 108281</strain>
    </source>
</reference>
<keyword evidence="1 3" id="KW-0732">Signal</keyword>
<accession>A0A4V3XFR8</accession>
<feature type="domain" description="Yeast cell wall synthesis Kre9/Knh1-like N-terminal" evidence="4">
    <location>
        <begin position="22"/>
        <end position="114"/>
    </location>
</feature>
<proteinExistence type="predicted"/>
<evidence type="ECO:0000313" key="6">
    <source>
        <dbReference type="Proteomes" id="UP000310158"/>
    </source>
</evidence>
<evidence type="ECO:0000256" key="1">
    <source>
        <dbReference type="ARBA" id="ARBA00022729"/>
    </source>
</evidence>
<sequence length="169" mass="18061">MYALLTILSLASTGLAYQITYPGPGVHWSCTGPNPITWNGLATDPTSFAVVLVNDKYGTADVCAPLLYGYTGQGAIYPPYGRAQFIPGDGYHLNIVQDYSHPEIILAQSAMFSIDQCNAYPPPVHQPSAHPPPPPPPPPPPAFSALPHIPPQIPEPSQLMHELGDAVAR</sequence>
<organism evidence="5 6">
    <name type="scientific">Bondarzewia mesenterica</name>
    <dbReference type="NCBI Taxonomy" id="1095465"/>
    <lineage>
        <taxon>Eukaryota</taxon>
        <taxon>Fungi</taxon>
        <taxon>Dikarya</taxon>
        <taxon>Basidiomycota</taxon>
        <taxon>Agaricomycotina</taxon>
        <taxon>Agaricomycetes</taxon>
        <taxon>Russulales</taxon>
        <taxon>Bondarzewiaceae</taxon>
        <taxon>Bondarzewia</taxon>
    </lineage>
</organism>
<dbReference type="EMBL" id="SGPL01000072">
    <property type="protein sequence ID" value="THH18543.1"/>
    <property type="molecule type" value="Genomic_DNA"/>
</dbReference>
<comment type="caution">
    <text evidence="5">The sequence shown here is derived from an EMBL/GenBank/DDBJ whole genome shotgun (WGS) entry which is preliminary data.</text>
</comment>
<evidence type="ECO:0000256" key="2">
    <source>
        <dbReference type="SAM" id="MobiDB-lite"/>
    </source>
</evidence>
<evidence type="ECO:0000313" key="5">
    <source>
        <dbReference type="EMBL" id="THH18543.1"/>
    </source>
</evidence>